<sequence>MPSKDYYGISKPKLYFMQIVRPVFRRGLLPSNRLAILDCLRTFLT</sequence>
<dbReference type="AlphaFoldDB" id="A0A0P6GQS7"/>
<proteinExistence type="predicted"/>
<evidence type="ECO:0000313" key="1">
    <source>
        <dbReference type="EMBL" id="JAN64743.1"/>
    </source>
</evidence>
<accession>A0A0P6GQS7</accession>
<dbReference type="Proteomes" id="UP000076858">
    <property type="component" value="Unassembled WGS sequence"/>
</dbReference>
<gene>
    <name evidence="2" type="ORF">APZ42_023414</name>
</gene>
<evidence type="ECO:0000313" key="2">
    <source>
        <dbReference type="EMBL" id="KZS11814.1"/>
    </source>
</evidence>
<reference evidence="1" key="1">
    <citation type="submission" date="2015-10" db="EMBL/GenBank/DDBJ databases">
        <title>EvidentialGene: Evidence-directed Construction of Complete mRNA Transcriptomes without Genomes.</title>
        <authorList>
            <person name="Gilbert D.G."/>
        </authorList>
    </citation>
    <scope>NUCLEOTIDE SEQUENCE</scope>
</reference>
<name>A0A0P6GQS7_9CRUS</name>
<organism evidence="1">
    <name type="scientific">Daphnia magna</name>
    <dbReference type="NCBI Taxonomy" id="35525"/>
    <lineage>
        <taxon>Eukaryota</taxon>
        <taxon>Metazoa</taxon>
        <taxon>Ecdysozoa</taxon>
        <taxon>Arthropoda</taxon>
        <taxon>Crustacea</taxon>
        <taxon>Branchiopoda</taxon>
        <taxon>Diplostraca</taxon>
        <taxon>Cladocera</taxon>
        <taxon>Anomopoda</taxon>
        <taxon>Daphniidae</taxon>
        <taxon>Daphnia</taxon>
    </lineage>
</organism>
<evidence type="ECO:0000313" key="3">
    <source>
        <dbReference type="Proteomes" id="UP000076858"/>
    </source>
</evidence>
<dbReference type="EMBL" id="LRGB01001547">
    <property type="protein sequence ID" value="KZS11814.1"/>
    <property type="molecule type" value="Genomic_DNA"/>
</dbReference>
<dbReference type="EMBL" id="GDIQ01029994">
    <property type="protein sequence ID" value="JAN64743.1"/>
    <property type="molecule type" value="Transcribed_RNA"/>
</dbReference>
<reference evidence="2 3" key="2">
    <citation type="submission" date="2016-03" db="EMBL/GenBank/DDBJ databases">
        <title>EvidentialGene: Evidence-directed Construction of Genes on Genomes.</title>
        <authorList>
            <person name="Gilbert D.G."/>
            <person name="Choi J.-H."/>
            <person name="Mockaitis K."/>
            <person name="Colbourne J."/>
            <person name="Pfrender M."/>
        </authorList>
    </citation>
    <scope>NUCLEOTIDE SEQUENCE [LARGE SCALE GENOMIC DNA]</scope>
    <source>
        <strain evidence="2 3">Xinb3</strain>
        <tissue evidence="2">Complete organism</tissue>
    </source>
</reference>
<keyword evidence="3" id="KW-1185">Reference proteome</keyword>
<protein>
    <submittedName>
        <fullName evidence="1">Uncharacterized protein</fullName>
    </submittedName>
</protein>